<evidence type="ECO:0000313" key="5">
    <source>
        <dbReference type="EMBL" id="QJB70700.1"/>
    </source>
</evidence>
<gene>
    <name evidence="3" type="primary">yacG</name>
    <name evidence="5" type="ORF">HF685_05665</name>
</gene>
<organism evidence="5 6">
    <name type="scientific">Parasphingorhabdus halotolerans</name>
    <dbReference type="NCBI Taxonomy" id="2725558"/>
    <lineage>
        <taxon>Bacteria</taxon>
        <taxon>Pseudomonadati</taxon>
        <taxon>Pseudomonadota</taxon>
        <taxon>Alphaproteobacteria</taxon>
        <taxon>Sphingomonadales</taxon>
        <taxon>Sphingomonadaceae</taxon>
        <taxon>Parasphingorhabdus</taxon>
    </lineage>
</organism>
<dbReference type="Gene3D" id="3.30.50.10">
    <property type="entry name" value="Erythroid Transcription Factor GATA-1, subunit A"/>
    <property type="match status" value="1"/>
</dbReference>
<dbReference type="InterPro" id="IPR013088">
    <property type="entry name" value="Znf_NHR/GATA"/>
</dbReference>
<feature type="binding site" evidence="3">
    <location>
        <position position="26"/>
    </location>
    <ligand>
        <name>Zn(2+)</name>
        <dbReference type="ChEBI" id="CHEBI:29105"/>
    </ligand>
</feature>
<keyword evidence="1 3" id="KW-0479">Metal-binding</keyword>
<dbReference type="SUPFAM" id="SSF57716">
    <property type="entry name" value="Glucocorticoid receptor-like (DNA-binding domain)"/>
    <property type="match status" value="1"/>
</dbReference>
<comment type="subunit">
    <text evidence="3">Interacts with GyrB.</text>
</comment>
<dbReference type="KEGG" id="phao:HF685_05665"/>
<dbReference type="GO" id="GO:0008270">
    <property type="term" value="F:zinc ion binding"/>
    <property type="evidence" value="ECO:0007669"/>
    <property type="project" value="UniProtKB-UniRule"/>
</dbReference>
<dbReference type="GO" id="GO:0006355">
    <property type="term" value="P:regulation of DNA-templated transcription"/>
    <property type="evidence" value="ECO:0007669"/>
    <property type="project" value="InterPro"/>
</dbReference>
<dbReference type="EMBL" id="CP051217">
    <property type="protein sequence ID" value="QJB70700.1"/>
    <property type="molecule type" value="Genomic_DNA"/>
</dbReference>
<dbReference type="Pfam" id="PF03884">
    <property type="entry name" value="YacG"/>
    <property type="match status" value="1"/>
</dbReference>
<comment type="similarity">
    <text evidence="3">Belongs to the DNA gyrase inhibitor YacG family.</text>
</comment>
<feature type="binding site" evidence="3">
    <location>
        <position position="14"/>
    </location>
    <ligand>
        <name>Zn(2+)</name>
        <dbReference type="ChEBI" id="CHEBI:29105"/>
    </ligand>
</feature>
<dbReference type="AlphaFoldDB" id="A0A6H2DQM4"/>
<dbReference type="PANTHER" id="PTHR36150">
    <property type="entry name" value="DNA GYRASE INHIBITOR YACG"/>
    <property type="match status" value="1"/>
</dbReference>
<evidence type="ECO:0000256" key="2">
    <source>
        <dbReference type="ARBA" id="ARBA00022833"/>
    </source>
</evidence>
<sequence>MTLSQSKFSKCPVCKKPQASQFKPFCSAGCKDRDLLQWLGEGYRVPGPAVSPDQLMDHFADNSGRDGEA</sequence>
<protein>
    <recommendedName>
        <fullName evidence="3">DNA gyrase inhibitor YacG</fullName>
    </recommendedName>
</protein>
<evidence type="ECO:0000256" key="3">
    <source>
        <dbReference type="HAMAP-Rule" id="MF_00649"/>
    </source>
</evidence>
<feature type="region of interest" description="Disordered" evidence="4">
    <location>
        <begin position="47"/>
        <end position="69"/>
    </location>
</feature>
<keyword evidence="2 3" id="KW-0862">Zinc</keyword>
<feature type="binding site" evidence="3">
    <location>
        <position position="30"/>
    </location>
    <ligand>
        <name>Zn(2+)</name>
        <dbReference type="ChEBI" id="CHEBI:29105"/>
    </ligand>
</feature>
<evidence type="ECO:0000256" key="4">
    <source>
        <dbReference type="SAM" id="MobiDB-lite"/>
    </source>
</evidence>
<proteinExistence type="inferred from homology"/>
<feature type="compositionally biased region" description="Basic and acidic residues" evidence="4">
    <location>
        <begin position="55"/>
        <end position="69"/>
    </location>
</feature>
<evidence type="ECO:0000256" key="1">
    <source>
        <dbReference type="ARBA" id="ARBA00022723"/>
    </source>
</evidence>
<comment type="function">
    <text evidence="3">Inhibits all the catalytic activities of DNA gyrase by preventing its interaction with DNA. Acts by binding directly to the C-terminal domain of GyrB, which probably disrupts DNA binding by the gyrase.</text>
</comment>
<dbReference type="InterPro" id="IPR005584">
    <property type="entry name" value="DNA_gyrase_inhibitor_YacG"/>
</dbReference>
<accession>A0A6H2DQM4</accession>
<comment type="cofactor">
    <cofactor evidence="3">
        <name>Zn(2+)</name>
        <dbReference type="ChEBI" id="CHEBI:29105"/>
    </cofactor>
    <text evidence="3">Binds 1 zinc ion.</text>
</comment>
<evidence type="ECO:0000313" key="6">
    <source>
        <dbReference type="Proteomes" id="UP000501600"/>
    </source>
</evidence>
<reference evidence="5 6" key="1">
    <citation type="submission" date="2020-04" db="EMBL/GenBank/DDBJ databases">
        <title>Genome sequence for Sphingorhabdus sp. strain M1.</title>
        <authorList>
            <person name="Park S.-J."/>
        </authorList>
    </citation>
    <scope>NUCLEOTIDE SEQUENCE [LARGE SCALE GENOMIC DNA]</scope>
    <source>
        <strain evidence="5 6">JK6</strain>
    </source>
</reference>
<dbReference type="GO" id="GO:0008657">
    <property type="term" value="F:DNA topoisomerase type II (double strand cut, ATP-hydrolyzing) inhibitor activity"/>
    <property type="evidence" value="ECO:0007669"/>
    <property type="project" value="UniProtKB-UniRule"/>
</dbReference>
<name>A0A6H2DQM4_9SPHN</name>
<dbReference type="Proteomes" id="UP000501600">
    <property type="component" value="Chromosome"/>
</dbReference>
<dbReference type="PANTHER" id="PTHR36150:SF1">
    <property type="entry name" value="DNA GYRASE INHIBITOR YACG"/>
    <property type="match status" value="1"/>
</dbReference>
<dbReference type="HAMAP" id="MF_00649">
    <property type="entry name" value="DNA_gyrase_inhibitor_YacG"/>
    <property type="match status" value="1"/>
</dbReference>
<keyword evidence="6" id="KW-1185">Reference proteome</keyword>
<feature type="binding site" evidence="3">
    <location>
        <position position="11"/>
    </location>
    <ligand>
        <name>Zn(2+)</name>
        <dbReference type="ChEBI" id="CHEBI:29105"/>
    </ligand>
</feature>